<dbReference type="GO" id="GO:0005886">
    <property type="term" value="C:plasma membrane"/>
    <property type="evidence" value="ECO:0007669"/>
    <property type="project" value="UniProtKB-SubCell"/>
</dbReference>
<dbReference type="InterPro" id="IPR036097">
    <property type="entry name" value="HisK_dim/P_sf"/>
</dbReference>
<keyword evidence="10" id="KW-0067">ATP-binding</keyword>
<dbReference type="Pfam" id="PF00512">
    <property type="entry name" value="HisKA"/>
    <property type="match status" value="1"/>
</dbReference>
<protein>
    <recommendedName>
        <fullName evidence="3">histidine kinase</fullName>
        <ecNumber evidence="3">2.7.13.3</ecNumber>
    </recommendedName>
</protein>
<evidence type="ECO:0000259" key="15">
    <source>
        <dbReference type="PROSITE" id="PS50109"/>
    </source>
</evidence>
<dbReference type="Gene3D" id="6.10.340.10">
    <property type="match status" value="1"/>
</dbReference>
<evidence type="ECO:0000256" key="2">
    <source>
        <dbReference type="ARBA" id="ARBA00004651"/>
    </source>
</evidence>
<keyword evidence="9 17" id="KW-0418">Kinase</keyword>
<dbReference type="CDD" id="cd06225">
    <property type="entry name" value="HAMP"/>
    <property type="match status" value="1"/>
</dbReference>
<evidence type="ECO:0000256" key="1">
    <source>
        <dbReference type="ARBA" id="ARBA00000085"/>
    </source>
</evidence>
<evidence type="ECO:0000313" key="18">
    <source>
        <dbReference type="Proteomes" id="UP000028549"/>
    </source>
</evidence>
<dbReference type="EMBL" id="JNVC02000024">
    <property type="protein sequence ID" value="KEZ47278.1"/>
    <property type="molecule type" value="Genomic_DNA"/>
</dbReference>
<dbReference type="InterPro" id="IPR003594">
    <property type="entry name" value="HATPase_dom"/>
</dbReference>
<feature type="domain" description="HAMP" evidence="16">
    <location>
        <begin position="187"/>
        <end position="239"/>
    </location>
</feature>
<evidence type="ECO:0000256" key="9">
    <source>
        <dbReference type="ARBA" id="ARBA00022777"/>
    </source>
</evidence>
<dbReference type="InterPro" id="IPR004358">
    <property type="entry name" value="Sig_transdc_His_kin-like_C"/>
</dbReference>
<dbReference type="PANTHER" id="PTHR45528:SF1">
    <property type="entry name" value="SENSOR HISTIDINE KINASE CPXA"/>
    <property type="match status" value="1"/>
</dbReference>
<accession>A0A084GIW6</accession>
<evidence type="ECO:0000256" key="12">
    <source>
        <dbReference type="ARBA" id="ARBA00023012"/>
    </source>
</evidence>
<dbReference type="SUPFAM" id="SSF55874">
    <property type="entry name" value="ATPase domain of HSP90 chaperone/DNA topoisomerase II/histidine kinase"/>
    <property type="match status" value="1"/>
</dbReference>
<dbReference type="SMART" id="SM00388">
    <property type="entry name" value="HisKA"/>
    <property type="match status" value="1"/>
</dbReference>
<dbReference type="PANTHER" id="PTHR45528">
    <property type="entry name" value="SENSOR HISTIDINE KINASE CPXA"/>
    <property type="match status" value="1"/>
</dbReference>
<keyword evidence="13 14" id="KW-0472">Membrane</keyword>
<feature type="transmembrane region" description="Helical" evidence="14">
    <location>
        <begin position="12"/>
        <end position="33"/>
    </location>
</feature>
<evidence type="ECO:0000259" key="16">
    <source>
        <dbReference type="PROSITE" id="PS50885"/>
    </source>
</evidence>
<dbReference type="CDD" id="cd00075">
    <property type="entry name" value="HATPase"/>
    <property type="match status" value="1"/>
</dbReference>
<dbReference type="EC" id="2.7.13.3" evidence="3"/>
<evidence type="ECO:0000256" key="10">
    <source>
        <dbReference type="ARBA" id="ARBA00022840"/>
    </source>
</evidence>
<sequence>MKRLNLSQKVLMLIGACILFSIVFSFFFLHFLYKELYFNSVKESVIFQGERTAAHYHSGTLSEDLAEKIHWYNMVSEYEVIVLDEIEDLSSYFPYEINHQALITRSDRKRLENEEFIVKDGYVEEFGREIIGAVFPVAGKSGTESYIYIYVPLADLQEVFEGSIPILLLAGSMFFMILFLAVNQIRRSLFQPLQEIRLFSKEVSRGNYSNRLQISKRDEIGELARAFNSMSESLEKQEARKKEFLANIVHELRTPLTYIGGYSQALSHQMYESPEEAEHYLKTIERETNRVNKMIHDLIDLDVLQESMYTLKTEPIAISQLFLDTFALFEIRLHEKNLQTKLHLHEDLVIMGDPKRIQQVFYNLIDNAIKYAEEGSVIRISFSEEKHRFHFRIHNIGSELSEQDLAHIGERFFRTDKARSRLTGGTGLGLSIVKEIVRLHEGELRIESDASTGTAVTVMLPALL</sequence>
<dbReference type="GO" id="GO:0000155">
    <property type="term" value="F:phosphorelay sensor kinase activity"/>
    <property type="evidence" value="ECO:0007669"/>
    <property type="project" value="InterPro"/>
</dbReference>
<dbReference type="SMART" id="SM00387">
    <property type="entry name" value="HATPase_c"/>
    <property type="match status" value="1"/>
</dbReference>
<dbReference type="InterPro" id="IPR036890">
    <property type="entry name" value="HATPase_C_sf"/>
</dbReference>
<comment type="caution">
    <text evidence="17">The sequence shown here is derived from an EMBL/GenBank/DDBJ whole genome shotgun (WGS) entry which is preliminary data.</text>
</comment>
<proteinExistence type="predicted"/>
<feature type="transmembrane region" description="Helical" evidence="14">
    <location>
        <begin position="162"/>
        <end position="182"/>
    </location>
</feature>
<dbReference type="InterPro" id="IPR005467">
    <property type="entry name" value="His_kinase_dom"/>
</dbReference>
<dbReference type="FunFam" id="3.30.565.10:FF:000006">
    <property type="entry name" value="Sensor histidine kinase WalK"/>
    <property type="match status" value="1"/>
</dbReference>
<dbReference type="Gene3D" id="1.10.287.130">
    <property type="match status" value="1"/>
</dbReference>
<dbReference type="InterPro" id="IPR050398">
    <property type="entry name" value="HssS/ArlS-like"/>
</dbReference>
<dbReference type="GO" id="GO:0005524">
    <property type="term" value="F:ATP binding"/>
    <property type="evidence" value="ECO:0007669"/>
    <property type="project" value="UniProtKB-KW"/>
</dbReference>
<dbReference type="PRINTS" id="PR00344">
    <property type="entry name" value="BCTRLSENSOR"/>
</dbReference>
<dbReference type="Proteomes" id="UP000028549">
    <property type="component" value="Unassembled WGS sequence"/>
</dbReference>
<evidence type="ECO:0000256" key="7">
    <source>
        <dbReference type="ARBA" id="ARBA00022692"/>
    </source>
</evidence>
<evidence type="ECO:0000256" key="11">
    <source>
        <dbReference type="ARBA" id="ARBA00022989"/>
    </source>
</evidence>
<evidence type="ECO:0000256" key="5">
    <source>
        <dbReference type="ARBA" id="ARBA00022553"/>
    </source>
</evidence>
<dbReference type="SUPFAM" id="SSF158472">
    <property type="entry name" value="HAMP domain-like"/>
    <property type="match status" value="1"/>
</dbReference>
<dbReference type="InterPro" id="IPR003660">
    <property type="entry name" value="HAMP_dom"/>
</dbReference>
<keyword evidence="4" id="KW-1003">Cell membrane</keyword>
<evidence type="ECO:0000256" key="6">
    <source>
        <dbReference type="ARBA" id="ARBA00022679"/>
    </source>
</evidence>
<dbReference type="Gene3D" id="3.30.565.10">
    <property type="entry name" value="Histidine kinase-like ATPase, C-terminal domain"/>
    <property type="match status" value="1"/>
</dbReference>
<feature type="domain" description="Histidine kinase" evidence="15">
    <location>
        <begin position="247"/>
        <end position="464"/>
    </location>
</feature>
<evidence type="ECO:0000256" key="8">
    <source>
        <dbReference type="ARBA" id="ARBA00022741"/>
    </source>
</evidence>
<dbReference type="CDD" id="cd00082">
    <property type="entry name" value="HisKA"/>
    <property type="match status" value="1"/>
</dbReference>
<evidence type="ECO:0000256" key="3">
    <source>
        <dbReference type="ARBA" id="ARBA00012438"/>
    </source>
</evidence>
<keyword evidence="12" id="KW-0902">Two-component regulatory system</keyword>
<dbReference type="PROSITE" id="PS50109">
    <property type="entry name" value="HIS_KIN"/>
    <property type="match status" value="1"/>
</dbReference>
<keyword evidence="6" id="KW-0808">Transferase</keyword>
<evidence type="ECO:0000256" key="14">
    <source>
        <dbReference type="SAM" id="Phobius"/>
    </source>
</evidence>
<evidence type="ECO:0000256" key="13">
    <source>
        <dbReference type="ARBA" id="ARBA00023136"/>
    </source>
</evidence>
<keyword evidence="5" id="KW-0597">Phosphoprotein</keyword>
<dbReference type="PROSITE" id="PS50885">
    <property type="entry name" value="HAMP"/>
    <property type="match status" value="1"/>
</dbReference>
<dbReference type="STRING" id="246786.GS18_0220800"/>
<dbReference type="Pfam" id="PF00672">
    <property type="entry name" value="HAMP"/>
    <property type="match status" value="1"/>
</dbReference>
<name>A0A084GIW6_METID</name>
<keyword evidence="11 14" id="KW-1133">Transmembrane helix</keyword>
<dbReference type="SUPFAM" id="SSF47384">
    <property type="entry name" value="Homodimeric domain of signal transducing histidine kinase"/>
    <property type="match status" value="1"/>
</dbReference>
<dbReference type="AlphaFoldDB" id="A0A084GIW6"/>
<dbReference type="Pfam" id="PF02518">
    <property type="entry name" value="HATPase_c"/>
    <property type="match status" value="1"/>
</dbReference>
<dbReference type="InterPro" id="IPR003661">
    <property type="entry name" value="HisK_dim/P_dom"/>
</dbReference>
<keyword evidence="18" id="KW-1185">Reference proteome</keyword>
<keyword evidence="8" id="KW-0547">Nucleotide-binding</keyword>
<dbReference type="FunFam" id="1.10.287.130:FF:000001">
    <property type="entry name" value="Two-component sensor histidine kinase"/>
    <property type="match status" value="1"/>
</dbReference>
<keyword evidence="7 14" id="KW-0812">Transmembrane</keyword>
<gene>
    <name evidence="17" type="ORF">GS18_0220800</name>
</gene>
<comment type="catalytic activity">
    <reaction evidence="1">
        <text>ATP + protein L-histidine = ADP + protein N-phospho-L-histidine.</text>
        <dbReference type="EC" id="2.7.13.3"/>
    </reaction>
</comment>
<reference evidence="17 18" key="1">
    <citation type="journal article" date="2005" name="Int. J. Syst. Evol. Microbiol.">
        <title>Bacillus cibi sp. nov., isolated from jeotgal, a traditional Korean fermented seafood.</title>
        <authorList>
            <person name="Yoon J.H."/>
            <person name="Lee C.H."/>
            <person name="Oh T.K."/>
        </authorList>
    </citation>
    <scope>NUCLEOTIDE SEQUENCE [LARGE SCALE GENOMIC DNA]</scope>
    <source>
        <strain evidence="17 18">DSM 16189</strain>
    </source>
</reference>
<evidence type="ECO:0000256" key="4">
    <source>
        <dbReference type="ARBA" id="ARBA00022475"/>
    </source>
</evidence>
<comment type="subcellular location">
    <subcellularLocation>
        <location evidence="2">Cell membrane</location>
        <topology evidence="2">Multi-pass membrane protein</topology>
    </subcellularLocation>
</comment>
<dbReference type="SMART" id="SM00304">
    <property type="entry name" value="HAMP"/>
    <property type="match status" value="1"/>
</dbReference>
<evidence type="ECO:0000313" key="17">
    <source>
        <dbReference type="EMBL" id="KEZ47278.1"/>
    </source>
</evidence>
<organism evidence="17 18">
    <name type="scientific">Metabacillus indicus</name>
    <name type="common">Bacillus indicus</name>
    <dbReference type="NCBI Taxonomy" id="246786"/>
    <lineage>
        <taxon>Bacteria</taxon>
        <taxon>Bacillati</taxon>
        <taxon>Bacillota</taxon>
        <taxon>Bacilli</taxon>
        <taxon>Bacillales</taxon>
        <taxon>Bacillaceae</taxon>
        <taxon>Metabacillus</taxon>
    </lineage>
</organism>